<dbReference type="GO" id="GO:0070043">
    <property type="term" value="F:rRNA (guanine-N7-)-methyltransferase activity"/>
    <property type="evidence" value="ECO:0007669"/>
    <property type="project" value="UniProtKB-UniRule"/>
</dbReference>
<dbReference type="InterPro" id="IPR029063">
    <property type="entry name" value="SAM-dependent_MTases_sf"/>
</dbReference>
<dbReference type="PANTHER" id="PTHR31760:SF0">
    <property type="entry name" value="S-ADENOSYL-L-METHIONINE-DEPENDENT METHYLTRANSFERASES SUPERFAMILY PROTEIN"/>
    <property type="match status" value="1"/>
</dbReference>
<comment type="function">
    <text evidence="6">Specifically methylates the N7 position of guanine in position 527 of 16S rRNA.</text>
</comment>
<comment type="similarity">
    <text evidence="6">Belongs to the methyltransferase superfamily. RNA methyltransferase RsmG family.</text>
</comment>
<dbReference type="OrthoDB" id="9808773at2"/>
<sequence>MTGDNRGLGPTVSRETLEKLDAFVGLLLHENQKQNLISPDSVEHLWDRHILDGAQLFTLAGRAGRWADIGSGPGLPGMVIAILGGTPMTLIEPRKLRADFLRRCVSELGMTEVKVADTKVERLGAKFDIITARAVAKLDRLFEMAGHLAHDKTKWVLPKGQSVKSELDEARRTWQGEFRLVPSQTHPDAAIVVAEHVRRRGK</sequence>
<evidence type="ECO:0000256" key="3">
    <source>
        <dbReference type="ARBA" id="ARBA00022603"/>
    </source>
</evidence>
<feature type="binding site" evidence="6">
    <location>
        <position position="133"/>
    </location>
    <ligand>
        <name>S-adenosyl-L-methionine</name>
        <dbReference type="ChEBI" id="CHEBI:59789"/>
    </ligand>
</feature>
<dbReference type="Pfam" id="PF02527">
    <property type="entry name" value="GidB"/>
    <property type="match status" value="1"/>
</dbReference>
<feature type="binding site" evidence="6">
    <location>
        <position position="70"/>
    </location>
    <ligand>
        <name>S-adenosyl-L-methionine</name>
        <dbReference type="ChEBI" id="CHEBI:59789"/>
    </ligand>
</feature>
<dbReference type="PANTHER" id="PTHR31760">
    <property type="entry name" value="S-ADENOSYL-L-METHIONINE-DEPENDENT METHYLTRANSFERASES SUPERFAMILY PROTEIN"/>
    <property type="match status" value="1"/>
</dbReference>
<evidence type="ECO:0000256" key="2">
    <source>
        <dbReference type="ARBA" id="ARBA00022552"/>
    </source>
</evidence>
<gene>
    <name evidence="6 7" type="primary">rsmG</name>
    <name evidence="7" type="ORF">D3M59_06300</name>
</gene>
<accession>A0A418Q3P5</accession>
<feature type="binding site" evidence="6">
    <location>
        <position position="75"/>
    </location>
    <ligand>
        <name>S-adenosyl-L-methionine</name>
        <dbReference type="ChEBI" id="CHEBI:59789"/>
    </ligand>
</feature>
<evidence type="ECO:0000256" key="5">
    <source>
        <dbReference type="ARBA" id="ARBA00022691"/>
    </source>
</evidence>
<dbReference type="AlphaFoldDB" id="A0A418Q3P5"/>
<dbReference type="GO" id="GO:0005829">
    <property type="term" value="C:cytosol"/>
    <property type="evidence" value="ECO:0007669"/>
    <property type="project" value="TreeGrafter"/>
</dbReference>
<comment type="caution">
    <text evidence="6">Lacks conserved residue(s) required for the propagation of feature annotation.</text>
</comment>
<evidence type="ECO:0000256" key="1">
    <source>
        <dbReference type="ARBA" id="ARBA00022490"/>
    </source>
</evidence>
<dbReference type="Proteomes" id="UP000285023">
    <property type="component" value="Unassembled WGS sequence"/>
</dbReference>
<proteinExistence type="inferred from homology"/>
<evidence type="ECO:0000256" key="4">
    <source>
        <dbReference type="ARBA" id="ARBA00022679"/>
    </source>
</evidence>
<organism evidence="7 8">
    <name type="scientific">Sphingomonas edaphi</name>
    <dbReference type="NCBI Taxonomy" id="2315689"/>
    <lineage>
        <taxon>Bacteria</taxon>
        <taxon>Pseudomonadati</taxon>
        <taxon>Pseudomonadota</taxon>
        <taxon>Alphaproteobacteria</taxon>
        <taxon>Sphingomonadales</taxon>
        <taxon>Sphingomonadaceae</taxon>
        <taxon>Sphingomonas</taxon>
    </lineage>
</organism>
<keyword evidence="8" id="KW-1185">Reference proteome</keyword>
<keyword evidence="4 6" id="KW-0808">Transferase</keyword>
<dbReference type="RefSeq" id="WP_119532574.1">
    <property type="nucleotide sequence ID" value="NZ_QXTF01000001.1"/>
</dbReference>
<name>A0A418Q3P5_9SPHN</name>
<dbReference type="Gene3D" id="3.40.50.150">
    <property type="entry name" value="Vaccinia Virus protein VP39"/>
    <property type="match status" value="1"/>
</dbReference>
<reference evidence="7 8" key="1">
    <citation type="submission" date="2018-09" db="EMBL/GenBank/DDBJ databases">
        <title>Sphingomonas sp. DAC4.</title>
        <authorList>
            <person name="Seo T."/>
        </authorList>
    </citation>
    <scope>NUCLEOTIDE SEQUENCE [LARGE SCALE GENOMIC DNA]</scope>
    <source>
        <strain evidence="7 8">DAC4</strain>
    </source>
</reference>
<dbReference type="SUPFAM" id="SSF53335">
    <property type="entry name" value="S-adenosyl-L-methionine-dependent methyltransferases"/>
    <property type="match status" value="1"/>
</dbReference>
<keyword evidence="2 6" id="KW-0698">rRNA processing</keyword>
<comment type="catalytic activity">
    <reaction evidence="6">
        <text>guanosine(527) in 16S rRNA + S-adenosyl-L-methionine = N(7)-methylguanosine(527) in 16S rRNA + S-adenosyl-L-homocysteine</text>
        <dbReference type="Rhea" id="RHEA:42732"/>
        <dbReference type="Rhea" id="RHEA-COMP:10209"/>
        <dbReference type="Rhea" id="RHEA-COMP:10210"/>
        <dbReference type="ChEBI" id="CHEBI:57856"/>
        <dbReference type="ChEBI" id="CHEBI:59789"/>
        <dbReference type="ChEBI" id="CHEBI:74269"/>
        <dbReference type="ChEBI" id="CHEBI:74480"/>
        <dbReference type="EC" id="2.1.1.170"/>
    </reaction>
</comment>
<dbReference type="EC" id="2.1.1.170" evidence="6"/>
<keyword evidence="1 6" id="KW-0963">Cytoplasm</keyword>
<evidence type="ECO:0000313" key="7">
    <source>
        <dbReference type="EMBL" id="RIX32538.1"/>
    </source>
</evidence>
<evidence type="ECO:0000256" key="6">
    <source>
        <dbReference type="HAMAP-Rule" id="MF_00074"/>
    </source>
</evidence>
<dbReference type="HAMAP" id="MF_00074">
    <property type="entry name" value="16SrRNA_methyltr_G"/>
    <property type="match status" value="1"/>
</dbReference>
<dbReference type="EMBL" id="QXTF01000001">
    <property type="protein sequence ID" value="RIX32538.1"/>
    <property type="molecule type" value="Genomic_DNA"/>
</dbReference>
<comment type="caution">
    <text evidence="7">The sequence shown here is derived from an EMBL/GenBank/DDBJ whole genome shotgun (WGS) entry which is preliminary data.</text>
</comment>
<comment type="subcellular location">
    <subcellularLocation>
        <location evidence="6">Cytoplasm</location>
    </subcellularLocation>
</comment>
<dbReference type="PIRSF" id="PIRSF003078">
    <property type="entry name" value="GidB"/>
    <property type="match status" value="1"/>
</dbReference>
<evidence type="ECO:0000313" key="8">
    <source>
        <dbReference type="Proteomes" id="UP000285023"/>
    </source>
</evidence>
<keyword evidence="3 6" id="KW-0489">Methyltransferase</keyword>
<dbReference type="InterPro" id="IPR003682">
    <property type="entry name" value="rRNA_ssu_MeTfrase_G"/>
</dbReference>
<dbReference type="NCBIfam" id="TIGR00138">
    <property type="entry name" value="rsmG_gidB"/>
    <property type="match status" value="1"/>
</dbReference>
<feature type="binding site" evidence="6">
    <location>
        <begin position="120"/>
        <end position="121"/>
    </location>
    <ligand>
        <name>S-adenosyl-L-methionine</name>
        <dbReference type="ChEBI" id="CHEBI:59789"/>
    </ligand>
</feature>
<keyword evidence="5 6" id="KW-0949">S-adenosyl-L-methionine</keyword>
<protein>
    <recommendedName>
        <fullName evidence="6">Ribosomal RNA small subunit methyltransferase G</fullName>
        <ecNumber evidence="6">2.1.1.170</ecNumber>
    </recommendedName>
    <alternativeName>
        <fullName evidence="6">16S rRNA 7-methylguanosine methyltransferase</fullName>
        <shortName evidence="6">16S rRNA m7G methyltransferase</shortName>
    </alternativeName>
</protein>